<evidence type="ECO:0000256" key="1">
    <source>
        <dbReference type="ARBA" id="ARBA00034120"/>
    </source>
</evidence>
<evidence type="ECO:0000313" key="4">
    <source>
        <dbReference type="Proteomes" id="UP000886469"/>
    </source>
</evidence>
<dbReference type="InterPro" id="IPR030931">
    <property type="entry name" value="Group_II_RT_mat"/>
</dbReference>
<dbReference type="InterPro" id="IPR043502">
    <property type="entry name" value="DNA/RNA_pol_sf"/>
</dbReference>
<dbReference type="EC" id="2.7.7.49" evidence="3"/>
<dbReference type="CDD" id="cd01651">
    <property type="entry name" value="RT_G2_intron"/>
    <property type="match status" value="1"/>
</dbReference>
<dbReference type="Pfam" id="PF00078">
    <property type="entry name" value="RVT_1"/>
    <property type="match status" value="1"/>
</dbReference>
<protein>
    <submittedName>
        <fullName evidence="3">Group II intron reverse transcriptase/maturase</fullName>
        <ecNumber evidence="3">2.7.7.49</ecNumber>
    </submittedName>
</protein>
<dbReference type="RefSeq" id="WP_169070580.1">
    <property type="nucleotide sequence ID" value="NZ_SPMX01000032.1"/>
</dbReference>
<dbReference type="InterPro" id="IPR051083">
    <property type="entry name" value="GrpII_Intron_Splice-Mob/Def"/>
</dbReference>
<accession>A0ABX1T8F9</accession>
<dbReference type="Proteomes" id="UP000886469">
    <property type="component" value="Unassembled WGS sequence"/>
</dbReference>
<dbReference type="GO" id="GO:0003964">
    <property type="term" value="F:RNA-directed DNA polymerase activity"/>
    <property type="evidence" value="ECO:0007669"/>
    <property type="project" value="UniProtKB-KW"/>
</dbReference>
<comment type="caution">
    <text evidence="3">The sequence shown here is derived from an EMBL/GenBank/DDBJ whole genome shotgun (WGS) entry which is preliminary data.</text>
</comment>
<feature type="domain" description="Reverse transcriptase" evidence="2">
    <location>
        <begin position="85"/>
        <end position="321"/>
    </location>
</feature>
<dbReference type="PANTHER" id="PTHR34047">
    <property type="entry name" value="NUCLEAR INTRON MATURASE 1, MITOCHONDRIAL-RELATED"/>
    <property type="match status" value="1"/>
</dbReference>
<dbReference type="EMBL" id="SPMX01000032">
    <property type="protein sequence ID" value="NMQ05960.1"/>
    <property type="molecule type" value="Genomic_DNA"/>
</dbReference>
<dbReference type="PANTHER" id="PTHR34047:SF8">
    <property type="entry name" value="PROTEIN YKFC"/>
    <property type="match status" value="1"/>
</dbReference>
<keyword evidence="4" id="KW-1185">Reference proteome</keyword>
<keyword evidence="3" id="KW-0808">Transferase</keyword>
<evidence type="ECO:0000313" key="3">
    <source>
        <dbReference type="EMBL" id="NMQ05960.1"/>
    </source>
</evidence>
<dbReference type="SUPFAM" id="SSF56672">
    <property type="entry name" value="DNA/RNA polymerases"/>
    <property type="match status" value="1"/>
</dbReference>
<dbReference type="InterPro" id="IPR000477">
    <property type="entry name" value="RT_dom"/>
</dbReference>
<gene>
    <name evidence="3" type="primary">ltrA</name>
    <name evidence="3" type="ORF">E4Q08_12165</name>
</gene>
<reference evidence="3" key="1">
    <citation type="submission" date="2019-03" db="EMBL/GenBank/DDBJ databases">
        <title>Metabolic reconstructions from genomes of highly enriched 'Candidatus Accumulibacter' and 'Candidatus Competibacter' bioreactor populations.</title>
        <authorList>
            <person name="Annavajhala M.K."/>
            <person name="Welles L."/>
            <person name="Abbas B."/>
            <person name="Sorokin D."/>
            <person name="Park H."/>
            <person name="Van Loosdrecht M."/>
            <person name="Chandran K."/>
        </authorList>
    </citation>
    <scope>NUCLEOTIDE SEQUENCE</scope>
    <source>
        <strain evidence="3">SBR_L</strain>
    </source>
</reference>
<name>A0ABX1T8F9_9PROT</name>
<comment type="similarity">
    <text evidence="1">Belongs to the bacterial reverse transcriptase family.</text>
</comment>
<keyword evidence="3" id="KW-0548">Nucleotidyltransferase</keyword>
<dbReference type="PROSITE" id="PS50878">
    <property type="entry name" value="RT_POL"/>
    <property type="match status" value="1"/>
</dbReference>
<evidence type="ECO:0000259" key="2">
    <source>
        <dbReference type="PROSITE" id="PS50878"/>
    </source>
</evidence>
<dbReference type="NCBIfam" id="TIGR04416">
    <property type="entry name" value="group_II_RT_mat"/>
    <property type="match status" value="1"/>
</dbReference>
<keyword evidence="3" id="KW-0695">RNA-directed DNA polymerase</keyword>
<organism evidence="3 4">
    <name type="scientific">Candidatus Accumulibacter contiguus</name>
    <dbReference type="NCBI Taxonomy" id="2954381"/>
    <lineage>
        <taxon>Bacteria</taxon>
        <taxon>Pseudomonadati</taxon>
        <taxon>Pseudomonadota</taxon>
        <taxon>Betaproteobacteria</taxon>
        <taxon>Candidatus Accumulibacter</taxon>
    </lineage>
</organism>
<proteinExistence type="inferred from homology"/>
<dbReference type="Pfam" id="PF08388">
    <property type="entry name" value="GIIM"/>
    <property type="match status" value="1"/>
</dbReference>
<dbReference type="InterPro" id="IPR013597">
    <property type="entry name" value="Mat_intron_G2"/>
</dbReference>
<sequence>MTKRDGIASDHLLTQAAATPQDELVAGLSGTPEPIPPQALLAQVLDRANLRRALKQVRQNKGAPGLDGMTVEALPDYLRHHWPEIREQLEVGCYCPQPVKRVEIEKADGKKRPLDIPTVLDRFIQQAIAQVVSAQWEPHFNTHSYGFRPKRSAHQAVRAVQAHIQAGFNWVVDMDLQAFFDRVNHDRLMARLKSRCPDADLLRLINRFLKAGVSIEGQVEPTPLGVPQGGPLSPVLANVVLDELDWELDRRGHRFARYADDCNILVKSKRAGERVMASVTRFVSDSLRLTVNPLWWGKTHRRCGKSAVDRPMNRKFLGFTVSRNGARLKVADKALDKLKDRVRELTRRTRGTTFAVVVAELRETRLGWKAYFGITEVLSPLRDIDKWVRRKLRCYLWKQWGRAGYRELRKRGVSVREAWNTSKSAHGPWRVSQTPALSIALPLRFFEQMGLPSLAPR</sequence>